<keyword evidence="1" id="KW-1185">Reference proteome</keyword>
<organism evidence="1 2">
    <name type="scientific">Vanessa tameamea</name>
    <name type="common">Kamehameha butterfly</name>
    <dbReference type="NCBI Taxonomy" id="334116"/>
    <lineage>
        <taxon>Eukaryota</taxon>
        <taxon>Metazoa</taxon>
        <taxon>Ecdysozoa</taxon>
        <taxon>Arthropoda</taxon>
        <taxon>Hexapoda</taxon>
        <taxon>Insecta</taxon>
        <taxon>Pterygota</taxon>
        <taxon>Neoptera</taxon>
        <taxon>Endopterygota</taxon>
        <taxon>Lepidoptera</taxon>
        <taxon>Glossata</taxon>
        <taxon>Ditrysia</taxon>
        <taxon>Papilionoidea</taxon>
        <taxon>Nymphalidae</taxon>
        <taxon>Nymphalinae</taxon>
        <taxon>Vanessa</taxon>
    </lineage>
</organism>
<gene>
    <name evidence="2" type="primary">LOC113398298</name>
</gene>
<protein>
    <submittedName>
        <fullName evidence="2">Uncharacterized protein LOC113398298</fullName>
    </submittedName>
</protein>
<dbReference type="RefSeq" id="XP_064072078.1">
    <property type="nucleotide sequence ID" value="XM_064216008.1"/>
</dbReference>
<evidence type="ECO:0000313" key="2">
    <source>
        <dbReference type="RefSeq" id="XP_064072078.1"/>
    </source>
</evidence>
<name>A0ABM4ALB9_VANTA</name>
<sequence>MLNLFAKDFNNFGPYDLNWAKYELCRGPRSHNSTSVFTNLTEIGDNLIAYFNITYLEETKIEDIKITVYSLKSNTKSVLWTYKVTDPCKHFSFGGVIKVVFKTPNCVVNKGSYYVYLNLKEISATFLGSSFFYGEYLLKTVITSKNGNILCMIVIDRFSKKT</sequence>
<evidence type="ECO:0000313" key="1">
    <source>
        <dbReference type="Proteomes" id="UP001652626"/>
    </source>
</evidence>
<dbReference type="GeneID" id="113398298"/>
<proteinExistence type="predicted"/>
<reference evidence="2" key="1">
    <citation type="submission" date="2025-08" db="UniProtKB">
        <authorList>
            <consortium name="RefSeq"/>
        </authorList>
    </citation>
    <scope>IDENTIFICATION</scope>
    <source>
        <tissue evidence="2">Whole body</tissue>
    </source>
</reference>
<dbReference type="Proteomes" id="UP001652626">
    <property type="component" value="Chromosome 10"/>
</dbReference>
<accession>A0ABM4ALB9</accession>